<protein>
    <submittedName>
        <fullName evidence="2">Uncharacterized protein</fullName>
    </submittedName>
</protein>
<evidence type="ECO:0000313" key="3">
    <source>
        <dbReference type="EMBL" id="MSB74816.1"/>
    </source>
</evidence>
<proteinExistence type="predicted"/>
<dbReference type="Proteomes" id="UP000432516">
    <property type="component" value="Unassembled WGS sequence"/>
</dbReference>
<feature type="chain" id="PRO_5039800440" evidence="1">
    <location>
        <begin position="26"/>
        <end position="125"/>
    </location>
</feature>
<reference evidence="4 5" key="1">
    <citation type="journal article" date="2019" name="Nat. Med.">
        <title>A library of human gut bacterial isolates paired with longitudinal multiomics data enables mechanistic microbiome research.</title>
        <authorList>
            <person name="Poyet M."/>
            <person name="Groussin M."/>
            <person name="Gibbons S.M."/>
            <person name="Avila-Pacheco J."/>
            <person name="Jiang X."/>
            <person name="Kearney S.M."/>
            <person name="Perrotta A.R."/>
            <person name="Berdy B."/>
            <person name="Zhao S."/>
            <person name="Lieberman T.D."/>
            <person name="Swanson P.K."/>
            <person name="Smith M."/>
            <person name="Roesemann S."/>
            <person name="Alexander J.E."/>
            <person name="Rich S.A."/>
            <person name="Livny J."/>
            <person name="Vlamakis H."/>
            <person name="Clish C."/>
            <person name="Bullock K."/>
            <person name="Deik A."/>
            <person name="Scott J."/>
            <person name="Pierce K.A."/>
            <person name="Xavier R.J."/>
            <person name="Alm E.J."/>
        </authorList>
    </citation>
    <scope>NUCLEOTIDE SEQUENCE [LARGE SCALE GENOMIC DNA]</scope>
    <source>
        <strain evidence="2 4">BIOML-A2</strain>
        <strain evidence="3 5">BIOML-A20</strain>
    </source>
</reference>
<feature type="signal peptide" evidence="1">
    <location>
        <begin position="1"/>
        <end position="25"/>
    </location>
</feature>
<dbReference type="DNASU" id="5308746"/>
<evidence type="ECO:0000313" key="2">
    <source>
        <dbReference type="EMBL" id="MRZ55016.1"/>
    </source>
</evidence>
<gene>
    <name evidence="2" type="ORF">GKD68_09645</name>
    <name evidence="3" type="ORF">GKD70_16260</name>
</gene>
<comment type="caution">
    <text evidence="2">The sequence shown here is derived from an EMBL/GenBank/DDBJ whole genome shotgun (WGS) entry which is preliminary data.</text>
</comment>
<dbReference type="Proteomes" id="UP000441609">
    <property type="component" value="Unassembled WGS sequence"/>
</dbReference>
<evidence type="ECO:0000313" key="4">
    <source>
        <dbReference type="Proteomes" id="UP000432516"/>
    </source>
</evidence>
<organism evidence="2 4">
    <name type="scientific">Parabacteroides distasonis</name>
    <dbReference type="NCBI Taxonomy" id="823"/>
    <lineage>
        <taxon>Bacteria</taxon>
        <taxon>Pseudomonadati</taxon>
        <taxon>Bacteroidota</taxon>
        <taxon>Bacteroidia</taxon>
        <taxon>Bacteroidales</taxon>
        <taxon>Tannerellaceae</taxon>
        <taxon>Parabacteroides</taxon>
    </lineage>
</organism>
<evidence type="ECO:0000313" key="5">
    <source>
        <dbReference type="Proteomes" id="UP000441609"/>
    </source>
</evidence>
<accession>A0A3D9A9S4</accession>
<name>A0A3D9A9S4_PARDI</name>
<keyword evidence="1" id="KW-0732">Signal</keyword>
<dbReference type="RefSeq" id="WP_005859266.1">
    <property type="nucleotide sequence ID" value="NZ_BQOC01000002.1"/>
</dbReference>
<dbReference type="AlphaFoldDB" id="A0A3D9A9S4"/>
<dbReference type="PROSITE" id="PS51257">
    <property type="entry name" value="PROKAR_LIPOPROTEIN"/>
    <property type="match status" value="1"/>
</dbReference>
<evidence type="ECO:0000256" key="1">
    <source>
        <dbReference type="SAM" id="SignalP"/>
    </source>
</evidence>
<dbReference type="EMBL" id="WKNE01000006">
    <property type="protein sequence ID" value="MRZ55016.1"/>
    <property type="molecule type" value="Genomic_DNA"/>
</dbReference>
<sequence>MKKAFSVFLSFCLCTITMLGFTACGDDEHEHEDKHEHGRRTDLVDEFGRIRWDDRVNLWAIVCSKPIDFVGNYYVEDMPKAYQQEGLEVRFSGEAYSLEDGKIPPAILTEEFFCLHNYTITPVED</sequence>
<dbReference type="EMBL" id="WKMO01000016">
    <property type="protein sequence ID" value="MSB74816.1"/>
    <property type="molecule type" value="Genomic_DNA"/>
</dbReference>